<dbReference type="GO" id="GO:0005576">
    <property type="term" value="C:extracellular region"/>
    <property type="evidence" value="ECO:0007669"/>
    <property type="project" value="UniProtKB-SubCell"/>
</dbReference>
<protein>
    <recommendedName>
        <fullName evidence="5">SD-repeat containing protein B domain-containing protein</fullName>
    </recommendedName>
</protein>
<evidence type="ECO:0000313" key="7">
    <source>
        <dbReference type="Proteomes" id="UP000515369"/>
    </source>
</evidence>
<comment type="subcellular location">
    <subcellularLocation>
        <location evidence="1">Secreted</location>
    </subcellularLocation>
</comment>
<dbReference type="AlphaFoldDB" id="A0A7G5GZ54"/>
<feature type="domain" description="SD-repeat containing protein B" evidence="5">
    <location>
        <begin position="623"/>
        <end position="678"/>
    </location>
</feature>
<evidence type="ECO:0000256" key="1">
    <source>
        <dbReference type="ARBA" id="ARBA00004613"/>
    </source>
</evidence>
<organism evidence="6 7">
    <name type="scientific">Spirosoma foliorum</name>
    <dbReference type="NCBI Taxonomy" id="2710596"/>
    <lineage>
        <taxon>Bacteria</taxon>
        <taxon>Pseudomonadati</taxon>
        <taxon>Bacteroidota</taxon>
        <taxon>Cytophagia</taxon>
        <taxon>Cytophagales</taxon>
        <taxon>Cytophagaceae</taxon>
        <taxon>Spirosoma</taxon>
    </lineage>
</organism>
<feature type="compositionally biased region" description="Gly residues" evidence="4">
    <location>
        <begin position="517"/>
        <end position="527"/>
    </location>
</feature>
<feature type="region of interest" description="Disordered" evidence="4">
    <location>
        <begin position="508"/>
        <end position="527"/>
    </location>
</feature>
<dbReference type="RefSeq" id="WP_182461402.1">
    <property type="nucleotide sequence ID" value="NZ_CP059732.1"/>
</dbReference>
<dbReference type="InterPro" id="IPR013783">
    <property type="entry name" value="Ig-like_fold"/>
</dbReference>
<dbReference type="InterPro" id="IPR033764">
    <property type="entry name" value="Sdr_B"/>
</dbReference>
<evidence type="ECO:0000256" key="3">
    <source>
        <dbReference type="ARBA" id="ARBA00022729"/>
    </source>
</evidence>
<gene>
    <name evidence="6" type="ORF">H3H32_04095</name>
</gene>
<keyword evidence="3" id="KW-0732">Signal</keyword>
<keyword evidence="7" id="KW-1185">Reference proteome</keyword>
<evidence type="ECO:0000259" key="5">
    <source>
        <dbReference type="Pfam" id="PF17210"/>
    </source>
</evidence>
<dbReference type="KEGG" id="sfol:H3H32_04095"/>
<sequence>MKQIYSLIIWPGLIAIVLVLCNCITVNGQVKGVVFRDFDSNGIRSDTLPIEMGVAGIRVLAFVEFSKTPISTTTAADGTYSFSETSIPAGKRIRLEFTNFQAGEYNGSYGANSGTSMQFVTAPNNEADLGINYPADYCQRTDIQIVTPCYVNGNTQLTTDGDGNPVPIDKQSAGSPAIVKFSYEATGIASSTNFPPVDLANADAVGAVWALSYQRRSKKILSAAVVKRHMSFGPAGPGGIYITDVVSGSTTSFMSVSSIGIDVGDDPHANPLANLFGDKTQASTDPASMTAVGRMSFGGMDLSEDDKTLYFINLKDRKLYSLPIGSPAVAPVSATAVRAWNIPNPGCSNADFRPWALKMHHGKLYVGVICSAETSQDQKDLKATIYQVDPTLTNPTFEEVLSFPLDFRRGPADLTGTCIQYDHWLPWADTWPTPCGEGNTPYFVMYPQPMLTDLEFDDDGGMLMGFSDRFGQLSGMANHDPAGNGLYNGFTAGDLLRASNTNGQFELEQNGKSGQLTGTGVGNQEGPGGGEFFGKDNWFFIDHIAHAEVASGALSLIPGRREVITSAYDPMSNVYLSGGLKVFNTKTGNNNRDYVLYTVSPGSFGKASGLGDNKALCDPAPLSIGNRLWFDDNRNGIQDPYEPGVDGVVLTLHDMEKGGAQVATQTTHDGGQFYFTNETVPGGILYNHSYEIRMDMAQLSLLDISVNGTRPLASAGGRIAARGARQAASSLSRQYFLSPTDQSDSPDSDIRDSDATLKDNSAVIAVNTLDAGQNDFTNDLSIYTCPELTNEKDSISLCPGSVIDSISSKGTYLSQVDSVRFVLFTSPQSGTAMYTNAGTVLGTVKPDLSTGHSVLHNPGIPTTNSTSANTLLYIYALIYPMPENPACRQSGETVIVITPSVAVSATPAQLTCTEKSVALTGRAFYADGASVPNADYSWTGPNRFASSLQNPTVSSAGTYTLTGRDTNCSSNYMTTTVVIAADTIPPSLTAWGAAQACANCSATLLAETEGVSLQWTGPNGFTSTEASPVVTIPGSYTVTATERNGCSRSQTVEFLPLDNQEPCKDIRCLPLTIKRIR</sequence>
<reference evidence="6 7" key="1">
    <citation type="submission" date="2020-07" db="EMBL/GenBank/DDBJ databases">
        <title>Spirosoma foliorum sp. nov., isolated from the leaves on the Nejang mountain Korea, Republic of.</title>
        <authorList>
            <person name="Ho H."/>
            <person name="Lee Y.-J."/>
            <person name="Nurcahyanto D.-A."/>
            <person name="Kim S.-G."/>
        </authorList>
    </citation>
    <scope>NUCLEOTIDE SEQUENCE [LARGE SCALE GENOMIC DNA]</scope>
    <source>
        <strain evidence="6 7">PL0136</strain>
    </source>
</reference>
<dbReference type="Gene3D" id="2.60.40.10">
    <property type="entry name" value="Immunoglobulins"/>
    <property type="match status" value="4"/>
</dbReference>
<dbReference type="SUPFAM" id="SSF117074">
    <property type="entry name" value="Hypothetical protein PA1324"/>
    <property type="match status" value="2"/>
</dbReference>
<proteinExistence type="predicted"/>
<dbReference type="Pfam" id="PF17210">
    <property type="entry name" value="SdrD_B"/>
    <property type="match status" value="1"/>
</dbReference>
<dbReference type="EMBL" id="CP059732">
    <property type="protein sequence ID" value="QMW04146.1"/>
    <property type="molecule type" value="Genomic_DNA"/>
</dbReference>
<evidence type="ECO:0000313" key="6">
    <source>
        <dbReference type="EMBL" id="QMW04146.1"/>
    </source>
</evidence>
<keyword evidence="2" id="KW-0964">Secreted</keyword>
<evidence type="ECO:0000256" key="2">
    <source>
        <dbReference type="ARBA" id="ARBA00022525"/>
    </source>
</evidence>
<accession>A0A7G5GZ54</accession>
<evidence type="ECO:0000256" key="4">
    <source>
        <dbReference type="SAM" id="MobiDB-lite"/>
    </source>
</evidence>
<dbReference type="Proteomes" id="UP000515369">
    <property type="component" value="Chromosome"/>
</dbReference>
<name>A0A7G5GZ54_9BACT</name>